<keyword evidence="1" id="KW-0805">Transcription regulation</keyword>
<accession>A0A0M8K6S5</accession>
<comment type="caution">
    <text evidence="5">The sequence shown here is derived from an EMBL/GenBank/DDBJ whole genome shotgun (WGS) entry which is preliminary data.</text>
</comment>
<evidence type="ECO:0000313" key="5">
    <source>
        <dbReference type="EMBL" id="GAP62945.1"/>
    </source>
</evidence>
<dbReference type="PROSITE" id="PS50043">
    <property type="entry name" value="HTH_LUXR_2"/>
    <property type="match status" value="1"/>
</dbReference>
<dbReference type="InterPro" id="IPR036388">
    <property type="entry name" value="WH-like_DNA-bd_sf"/>
</dbReference>
<dbReference type="SMART" id="SM00421">
    <property type="entry name" value="HTH_LUXR"/>
    <property type="match status" value="1"/>
</dbReference>
<dbReference type="STRING" id="872965.SE16_14550"/>
<dbReference type="InParanoid" id="A0A0M8K6S5"/>
<dbReference type="Pfam" id="PF00196">
    <property type="entry name" value="GerE"/>
    <property type="match status" value="1"/>
</dbReference>
<reference evidence="5 6" key="1">
    <citation type="journal article" date="2015" name="Genome Announc.">
        <title>Draft Genome Sequence of a Heterotrophic Facultative Anaerobic Thermophilic Bacterium, Ardenticatena maritima Strain 110ST.</title>
        <authorList>
            <person name="Kawaichi S."/>
            <person name="Yoshida T."/>
            <person name="Sako Y."/>
            <person name="Nakamura R."/>
        </authorList>
    </citation>
    <scope>NUCLEOTIDE SEQUENCE [LARGE SCALE GENOMIC DNA]</scope>
    <source>
        <strain evidence="5 6">110S</strain>
    </source>
</reference>
<keyword evidence="3" id="KW-0804">Transcription</keyword>
<name>A0A0M8K6S5_9CHLR</name>
<evidence type="ECO:0000256" key="3">
    <source>
        <dbReference type="ARBA" id="ARBA00023163"/>
    </source>
</evidence>
<dbReference type="PROSITE" id="PS00622">
    <property type="entry name" value="HTH_LUXR_1"/>
    <property type="match status" value="1"/>
</dbReference>
<evidence type="ECO:0000313" key="6">
    <source>
        <dbReference type="Proteomes" id="UP000037784"/>
    </source>
</evidence>
<dbReference type="AlphaFoldDB" id="A0A0M8K6S5"/>
<dbReference type="SUPFAM" id="SSF46894">
    <property type="entry name" value="C-terminal effector domain of the bipartite response regulators"/>
    <property type="match status" value="1"/>
</dbReference>
<keyword evidence="2" id="KW-0238">DNA-binding</keyword>
<dbReference type="EMBL" id="BBZA01000094">
    <property type="protein sequence ID" value="GAP62945.1"/>
    <property type="molecule type" value="Genomic_DNA"/>
</dbReference>
<reference evidence="6" key="2">
    <citation type="submission" date="2015-08" db="EMBL/GenBank/DDBJ databases">
        <title>Draft Genome Sequence of a Heterotrophic Facultative Anaerobic Bacterium Ardenticatena maritima Strain 110S.</title>
        <authorList>
            <person name="Kawaichi S."/>
            <person name="Yoshida T."/>
            <person name="Sako Y."/>
            <person name="Nakamura R."/>
        </authorList>
    </citation>
    <scope>NUCLEOTIDE SEQUENCE [LARGE SCALE GENOMIC DNA]</scope>
    <source>
        <strain evidence="6">110S</strain>
    </source>
</reference>
<dbReference type="PANTHER" id="PTHR44688">
    <property type="entry name" value="DNA-BINDING TRANSCRIPTIONAL ACTIVATOR DEVR_DOSR"/>
    <property type="match status" value="1"/>
</dbReference>
<organism evidence="5 6">
    <name type="scientific">Ardenticatena maritima</name>
    <dbReference type="NCBI Taxonomy" id="872965"/>
    <lineage>
        <taxon>Bacteria</taxon>
        <taxon>Bacillati</taxon>
        <taxon>Chloroflexota</taxon>
        <taxon>Ardenticatenia</taxon>
        <taxon>Ardenticatenales</taxon>
        <taxon>Ardenticatenaceae</taxon>
        <taxon>Ardenticatena</taxon>
    </lineage>
</organism>
<keyword evidence="6" id="KW-1185">Reference proteome</keyword>
<feature type="domain" description="HTH luxR-type" evidence="4">
    <location>
        <begin position="233"/>
        <end position="298"/>
    </location>
</feature>
<evidence type="ECO:0000259" key="4">
    <source>
        <dbReference type="PROSITE" id="PS50043"/>
    </source>
</evidence>
<evidence type="ECO:0000256" key="1">
    <source>
        <dbReference type="ARBA" id="ARBA00023015"/>
    </source>
</evidence>
<dbReference type="PANTHER" id="PTHR44688:SF16">
    <property type="entry name" value="DNA-BINDING TRANSCRIPTIONAL ACTIVATOR DEVR_DOSR"/>
    <property type="match status" value="1"/>
</dbReference>
<dbReference type="CDD" id="cd06170">
    <property type="entry name" value="LuxR_C_like"/>
    <property type="match status" value="1"/>
</dbReference>
<dbReference type="Gene3D" id="1.10.10.10">
    <property type="entry name" value="Winged helix-like DNA-binding domain superfamily/Winged helix DNA-binding domain"/>
    <property type="match status" value="1"/>
</dbReference>
<dbReference type="GO" id="GO:0006355">
    <property type="term" value="P:regulation of DNA-templated transcription"/>
    <property type="evidence" value="ECO:0007669"/>
    <property type="project" value="InterPro"/>
</dbReference>
<dbReference type="GO" id="GO:0003677">
    <property type="term" value="F:DNA binding"/>
    <property type="evidence" value="ECO:0007669"/>
    <property type="project" value="UniProtKB-KW"/>
</dbReference>
<gene>
    <name evidence="5" type="ORF">ARMA_1368</name>
</gene>
<sequence length="317" mass="34961">MPSPGQCSPSIPLCLSSFPRIFRGFFLLSPPVSGAYARLGMVDRPFNSDILRAASDKIHTHQHLLIFGFPHSRVRRAPLEPTSIQPHTRSVAMHLILLATTPEAENQALHLLERSSHEMTLVATHCLSPHRPLPNASAHTIILAFDHNSPAHSLDISAIKTHFNAPLLLVAAPLAIVPDALRQGANGCFTTWPHPHELCAALTLITNGHTFLDRHAAALLNLPFAPSLTAPPEFSPFAQLTKREQQVLAILGHGASNQEIARVLGISITTVRTHLKHLYRKLGARNRSELIHMAMMCHEVFFRLFVVREGRRSGLNL</sequence>
<protein>
    <recommendedName>
        <fullName evidence="4">HTH luxR-type domain-containing protein</fullName>
    </recommendedName>
</protein>
<dbReference type="InterPro" id="IPR000792">
    <property type="entry name" value="Tscrpt_reg_LuxR_C"/>
</dbReference>
<proteinExistence type="predicted"/>
<dbReference type="PRINTS" id="PR00038">
    <property type="entry name" value="HTHLUXR"/>
</dbReference>
<dbReference type="InterPro" id="IPR016032">
    <property type="entry name" value="Sig_transdc_resp-reg_C-effctor"/>
</dbReference>
<evidence type="ECO:0000256" key="2">
    <source>
        <dbReference type="ARBA" id="ARBA00023125"/>
    </source>
</evidence>
<dbReference type="Proteomes" id="UP000037784">
    <property type="component" value="Unassembled WGS sequence"/>
</dbReference>